<evidence type="ECO:0000313" key="2">
    <source>
        <dbReference type="EMBL" id="KAK2978882.1"/>
    </source>
</evidence>
<comment type="caution">
    <text evidence="2">The sequence shown here is derived from an EMBL/GenBank/DDBJ whole genome shotgun (WGS) entry which is preliminary data.</text>
</comment>
<protein>
    <submittedName>
        <fullName evidence="2">Uncharacterized protein</fullName>
    </submittedName>
</protein>
<dbReference type="Proteomes" id="UP001187471">
    <property type="component" value="Unassembled WGS sequence"/>
</dbReference>
<feature type="transmembrane region" description="Helical" evidence="1">
    <location>
        <begin position="37"/>
        <end position="56"/>
    </location>
</feature>
<evidence type="ECO:0000256" key="1">
    <source>
        <dbReference type="SAM" id="Phobius"/>
    </source>
</evidence>
<keyword evidence="1" id="KW-1133">Transmembrane helix</keyword>
<sequence length="220" mass="25152">MKKVVETPINVQNVIISSLYIYAKYAPYLLIVKAGNMSSLVDFAMNSLLFLLWILFTCTRRNVLPKLDREFLVRNLKWGWCFFFRSIDQTKADDVRVNGKELGTRCYEGKLGFEGAAECAVCLCKIEEGDEIRDLRSWLPLSNKPNFSEDIGWSSKETGKQKALQRRTISTSLVSSDSQGSIFDKHERAVPLPHNNSFRTFMRETGAEFWKANTKGMVNT</sequence>
<gene>
    <name evidence="2" type="ORF">RJ640_030931</name>
</gene>
<keyword evidence="3" id="KW-1185">Reference proteome</keyword>
<evidence type="ECO:0000313" key="3">
    <source>
        <dbReference type="Proteomes" id="UP001187471"/>
    </source>
</evidence>
<accession>A0AA88R0X0</accession>
<keyword evidence="1" id="KW-0812">Transmembrane</keyword>
<dbReference type="AlphaFoldDB" id="A0AA88R0X0"/>
<keyword evidence="1" id="KW-0472">Membrane</keyword>
<name>A0AA88R0X0_9ASTE</name>
<dbReference type="EMBL" id="JAVXUO010001813">
    <property type="protein sequence ID" value="KAK2978882.1"/>
    <property type="molecule type" value="Genomic_DNA"/>
</dbReference>
<reference evidence="2" key="1">
    <citation type="submission" date="2022-12" db="EMBL/GenBank/DDBJ databases">
        <title>Draft genome assemblies for two species of Escallonia (Escalloniales).</title>
        <authorList>
            <person name="Chanderbali A."/>
            <person name="Dervinis C."/>
            <person name="Anghel I."/>
            <person name="Soltis D."/>
            <person name="Soltis P."/>
            <person name="Zapata F."/>
        </authorList>
    </citation>
    <scope>NUCLEOTIDE SEQUENCE</scope>
    <source>
        <strain evidence="2">UCBG92.1500</strain>
        <tissue evidence="2">Leaf</tissue>
    </source>
</reference>
<organism evidence="2 3">
    <name type="scientific">Escallonia rubra</name>
    <dbReference type="NCBI Taxonomy" id="112253"/>
    <lineage>
        <taxon>Eukaryota</taxon>
        <taxon>Viridiplantae</taxon>
        <taxon>Streptophyta</taxon>
        <taxon>Embryophyta</taxon>
        <taxon>Tracheophyta</taxon>
        <taxon>Spermatophyta</taxon>
        <taxon>Magnoliopsida</taxon>
        <taxon>eudicotyledons</taxon>
        <taxon>Gunneridae</taxon>
        <taxon>Pentapetalae</taxon>
        <taxon>asterids</taxon>
        <taxon>campanulids</taxon>
        <taxon>Escalloniales</taxon>
        <taxon>Escalloniaceae</taxon>
        <taxon>Escallonia</taxon>
    </lineage>
</organism>
<proteinExistence type="predicted"/>